<keyword evidence="1" id="KW-0472">Membrane</keyword>
<dbReference type="AlphaFoldDB" id="H6RG33"/>
<dbReference type="EMBL" id="FO117595">
    <property type="protein sequence ID" value="CCF99994.1"/>
    <property type="molecule type" value="Genomic_DNA"/>
</dbReference>
<evidence type="ECO:0000313" key="2">
    <source>
        <dbReference type="EMBL" id="CCF99994.1"/>
    </source>
</evidence>
<proteinExistence type="predicted"/>
<sequence length="60" mass="6877">MFSTGQLIFALFFVVSFTAIIIYSYNKDKKKSQQYFKGSFWVLIGFLIFVALLVGLKSIV</sequence>
<keyword evidence="1" id="KW-1133">Transmembrane helix</keyword>
<protein>
    <submittedName>
        <fullName evidence="2">Uncharacterized protein</fullName>
    </submittedName>
</protein>
<keyword evidence="1" id="KW-0812">Transmembrane</keyword>
<reference evidence="2" key="1">
    <citation type="journal article" date="2012" name="Environ. Microbiol.">
        <title>Genomic content of uncultured Bacteroidetes from contrasting oceanic provinces in the North Atlantic Ocean.</title>
        <authorList>
            <person name="Gomez-Pereira P.R."/>
            <person name="Schuler M."/>
            <person name="Fuchs B.M."/>
            <person name="Bennke C."/>
            <person name="Teeling H."/>
            <person name="Waldmann J."/>
            <person name="Richter M."/>
            <person name="Barbe V."/>
            <person name="Bataille E."/>
            <person name="Glockner F.O."/>
            <person name="Amann R."/>
        </authorList>
    </citation>
    <scope>NUCLEOTIDE SEQUENCE</scope>
</reference>
<feature type="transmembrane region" description="Helical" evidence="1">
    <location>
        <begin position="6"/>
        <end position="26"/>
    </location>
</feature>
<feature type="transmembrane region" description="Helical" evidence="1">
    <location>
        <begin position="38"/>
        <end position="56"/>
    </location>
</feature>
<reference evidence="2" key="2">
    <citation type="submission" date="2012-02" db="EMBL/GenBank/DDBJ databases">
        <authorList>
            <person name="Genoscope - CEA"/>
        </authorList>
    </citation>
    <scope>NUCLEOTIDE SEQUENCE</scope>
</reference>
<name>H6RG33_9BACT</name>
<evidence type="ECO:0000256" key="1">
    <source>
        <dbReference type="SAM" id="Phobius"/>
    </source>
</evidence>
<organism evidence="2">
    <name type="scientific">uncultured Flavobacteriia bacterium</name>
    <dbReference type="NCBI Taxonomy" id="212695"/>
    <lineage>
        <taxon>Bacteria</taxon>
        <taxon>Pseudomonadati</taxon>
        <taxon>Bacteroidota</taxon>
        <taxon>Flavobacteriia</taxon>
        <taxon>environmental samples</taxon>
    </lineage>
</organism>
<gene>
    <name evidence="2" type="ORF">VIS_S3CFB50022</name>
</gene>
<accession>H6RG33</accession>